<feature type="domain" description="GST C-terminal" evidence="3">
    <location>
        <begin position="83"/>
        <end position="210"/>
    </location>
</feature>
<dbReference type="InterPro" id="IPR004046">
    <property type="entry name" value="GST_C"/>
</dbReference>
<dbReference type="InterPro" id="IPR036282">
    <property type="entry name" value="Glutathione-S-Trfase_C_sf"/>
</dbReference>
<dbReference type="SFLD" id="SFLDG00358">
    <property type="entry name" value="Main_(cytGST)"/>
    <property type="match status" value="1"/>
</dbReference>
<dbReference type="Pfam" id="PF02798">
    <property type="entry name" value="GST_N"/>
    <property type="match status" value="1"/>
</dbReference>
<evidence type="ECO:0000313" key="4">
    <source>
        <dbReference type="EMBL" id="MBK1659665.1"/>
    </source>
</evidence>
<dbReference type="InterPro" id="IPR040079">
    <property type="entry name" value="Glutathione_S-Trfase"/>
</dbReference>
<evidence type="ECO:0000313" key="5">
    <source>
        <dbReference type="Proteomes" id="UP000697995"/>
    </source>
</evidence>
<dbReference type="SUPFAM" id="SSF47616">
    <property type="entry name" value="GST C-terminal domain-like"/>
    <property type="match status" value="1"/>
</dbReference>
<dbReference type="SFLD" id="SFLDG01150">
    <property type="entry name" value="Main.1:_Beta-like"/>
    <property type="match status" value="1"/>
</dbReference>
<dbReference type="CDD" id="cd03057">
    <property type="entry name" value="GST_N_Beta"/>
    <property type="match status" value="1"/>
</dbReference>
<evidence type="ECO:0008006" key="6">
    <source>
        <dbReference type="Google" id="ProtNLM"/>
    </source>
</evidence>
<dbReference type="PROSITE" id="PS50404">
    <property type="entry name" value="GST_NTER"/>
    <property type="match status" value="1"/>
</dbReference>
<dbReference type="SUPFAM" id="SSF52833">
    <property type="entry name" value="Thioredoxin-like"/>
    <property type="match status" value="1"/>
</dbReference>
<gene>
    <name evidence="4" type="ORF">CKO45_15640</name>
</gene>
<accession>A0ABS1CZ09</accession>
<dbReference type="InterPro" id="IPR010987">
    <property type="entry name" value="Glutathione-S-Trfase_C-like"/>
</dbReference>
<feature type="domain" description="GST N-terminal" evidence="2">
    <location>
        <begin position="19"/>
        <end position="100"/>
    </location>
</feature>
<dbReference type="Proteomes" id="UP000697995">
    <property type="component" value="Unassembled WGS sequence"/>
</dbReference>
<evidence type="ECO:0000256" key="1">
    <source>
        <dbReference type="RuleBase" id="RU003494"/>
    </source>
</evidence>
<dbReference type="PANTHER" id="PTHR44051:SF8">
    <property type="entry name" value="GLUTATHIONE S-TRANSFERASE GSTA"/>
    <property type="match status" value="1"/>
</dbReference>
<dbReference type="Gene3D" id="3.40.30.10">
    <property type="entry name" value="Glutaredoxin"/>
    <property type="match status" value="1"/>
</dbReference>
<dbReference type="PROSITE" id="PS50405">
    <property type="entry name" value="GST_CTER"/>
    <property type="match status" value="1"/>
</dbReference>
<evidence type="ECO:0000259" key="2">
    <source>
        <dbReference type="PROSITE" id="PS50404"/>
    </source>
</evidence>
<dbReference type="Gene3D" id="1.20.1050.10">
    <property type="match status" value="1"/>
</dbReference>
<sequence length="214" mass="23192">MPDGHRDPLARPGPPPGARRVLTLYLSPGSSAMAPHIALHEIGQPFETRVLSFARRDHRDPAFLAINPDGKVPVLLVDGRPLTEVAGIFFYLARRFPAAGLLPEGGAEAEARVVSWMSFLAATVHPARRQGPDAARAAYALAEQRLGGADWAVGGRLSIADIHLFRLFWRFRNASPPDGALFPGLQAHHDRMMQRPAVQRTCAAEAATGYELPA</sequence>
<dbReference type="EMBL" id="NRSG01000116">
    <property type="protein sequence ID" value="MBK1659665.1"/>
    <property type="molecule type" value="Genomic_DNA"/>
</dbReference>
<comment type="caution">
    <text evidence="4">The sequence shown here is derived from an EMBL/GenBank/DDBJ whole genome shotgun (WGS) entry which is preliminary data.</text>
</comment>
<comment type="similarity">
    <text evidence="1">Belongs to the GST superfamily.</text>
</comment>
<dbReference type="PANTHER" id="PTHR44051">
    <property type="entry name" value="GLUTATHIONE S-TRANSFERASE-RELATED"/>
    <property type="match status" value="1"/>
</dbReference>
<keyword evidence="5" id="KW-1185">Reference proteome</keyword>
<dbReference type="InterPro" id="IPR004045">
    <property type="entry name" value="Glutathione_S-Trfase_N"/>
</dbReference>
<dbReference type="Pfam" id="PF00043">
    <property type="entry name" value="GST_C"/>
    <property type="match status" value="1"/>
</dbReference>
<proteinExistence type="inferred from homology"/>
<evidence type="ECO:0000259" key="3">
    <source>
        <dbReference type="PROSITE" id="PS50405"/>
    </source>
</evidence>
<protein>
    <recommendedName>
        <fullName evidence="6">Glutathione S-transferase</fullName>
    </recommendedName>
</protein>
<dbReference type="SFLD" id="SFLDS00019">
    <property type="entry name" value="Glutathione_Transferase_(cytos"/>
    <property type="match status" value="1"/>
</dbReference>
<dbReference type="InterPro" id="IPR036249">
    <property type="entry name" value="Thioredoxin-like_sf"/>
</dbReference>
<organism evidence="4 5">
    <name type="scientific">Paracraurococcus ruber</name>
    <dbReference type="NCBI Taxonomy" id="77675"/>
    <lineage>
        <taxon>Bacteria</taxon>
        <taxon>Pseudomonadati</taxon>
        <taxon>Pseudomonadota</taxon>
        <taxon>Alphaproteobacteria</taxon>
        <taxon>Acetobacterales</taxon>
        <taxon>Roseomonadaceae</taxon>
        <taxon>Paracraurococcus</taxon>
    </lineage>
</organism>
<reference evidence="4 5" key="1">
    <citation type="journal article" date="2020" name="Microorganisms">
        <title>Osmotic Adaptation and Compatible Solute Biosynthesis of Phototrophic Bacteria as Revealed from Genome Analyses.</title>
        <authorList>
            <person name="Imhoff J.F."/>
            <person name="Rahn T."/>
            <person name="Kunzel S."/>
            <person name="Keller A."/>
            <person name="Neulinger S.C."/>
        </authorList>
    </citation>
    <scope>NUCLEOTIDE SEQUENCE [LARGE SCALE GENOMIC DNA]</scope>
    <source>
        <strain evidence="4 5">DSM 15382</strain>
    </source>
</reference>
<name>A0ABS1CZ09_9PROT</name>